<keyword evidence="3" id="KW-0732">Signal</keyword>
<proteinExistence type="predicted"/>
<protein>
    <recommendedName>
        <fullName evidence="9">Bud site selection protein RAX2</fullName>
    </recommendedName>
</protein>
<dbReference type="PANTHER" id="PTHR31778">
    <property type="entry name" value="BUD SITE SELECTION PROTEIN RAX2"/>
    <property type="match status" value="1"/>
</dbReference>
<feature type="compositionally biased region" description="Low complexity" evidence="1">
    <location>
        <begin position="1120"/>
        <end position="1135"/>
    </location>
</feature>
<gene>
    <name evidence="7" type="ORF">ZYGR_0I00730</name>
</gene>
<evidence type="ECO:0000259" key="6">
    <source>
        <dbReference type="Pfam" id="PF20843"/>
    </source>
</evidence>
<dbReference type="GO" id="GO:1902929">
    <property type="term" value="C:plasma membrane of growing cell tip"/>
    <property type="evidence" value="ECO:0007669"/>
    <property type="project" value="TreeGrafter"/>
</dbReference>
<sequence>MLFFALLSFYFLLAITNGSQLSHLQQLLNASNIQVPKLDLTSSRNQALELLGDFQDLTFYKYTGQENFTSPLNSSTDSHGLIYYSNDTFLQLANGSNDTDIKQIVPLGEDSFILSGSGHIDGYNLQRQLHYNLTDLSFKPIFQEGLTEVNSILVDQPLVYFGGNFTFSNGSQTGHSVVLWNSEKNSTSLLPFIGFGQNSTVNSIIRLDRDNILFAGNFYELDDVKLLENHILGSNNSSSKSNWTDVELGLAIPLQNANWTSSSSQFDADDFICPDPERESWLQSGTSGSLACSLPQETTPYKIRIYNSPVEDNEVSLFRILAEPTKGILNLSYVDPEEGELRYCDAFCPLYNRQRLEEASSNSSSVENMTTFSDNNTTDIKWGRDFQEFAFVNNVPISSVEFVALSSYGSNVGLSSWQFFQSRASIYANNSLNQPACGKMQSYSNATISNNDWRQGLNGQTYLSTSYVEDQGNIPRVTFHPQIQYPGNYSIKLYTPGCLGDGTCNQRAIVNVTLWDGDSNEPLSSEVIYENNNELKYDELWDGHLKSSPKVTLEYHSPIYPNNPTSVVVADYISLEAKSFDHFEKHKKDITLNGIFQYQISNFTKNITKESIGNTSLDVFPLSYFSNNSSLFASLYENDTLLLADSKSKAAEIKLDKNWSVDSSKSFNLASQVRGIGSYSDGLILFGDYNSSQRQPLALSFNGSFNSYDKINRSVERFTNIDLKGTELLVFDNEFFYNVSSQSYVSNTTRFSLSVWSAGQNTNGDLIFSGAVSDNDYENLQGPVSLFQNGSAVSSNIKDNINPYMGAYLNDTLTAYAYKDGSDSRIVFSNGDEGPWRWTNSIETMIYRNRDALLALGTSSSPSLPQLSVLNLTTSEVLANETLDKGAEVNSMILFGKNSTLLIGGNFSFSDAHCNGLCLYNYKNKRWSTFANDSITGQVTQVQLRNSSELLIAGSLRVNGTSDVNLVSVNITGQGMKTLLRGWEGPLRSFVVSEDRLVVWNDTSLMAYDNTSWRHISTSNSTSFTKLQDIHQVSLEHSLEKRANSSSNSNLDGLLVYGNDKTQGDSYQASIYDYYSWTPLFIANSKSENSNSGPNIFMNQDVSDFFISEQMLPNPTNHTSSRSSSSSSSAVTSNSGDKKHRASHKVDRGYVVLIGLALAIGTVVVIGVFGILIAYMFGEDIGGYEFLSPPAEGTKAAETAPPAKSSKFL</sequence>
<dbReference type="Pfam" id="PF20842">
    <property type="entry name" value="Rax2_2"/>
    <property type="match status" value="1"/>
</dbReference>
<feature type="region of interest" description="Disordered" evidence="1">
    <location>
        <begin position="1113"/>
        <end position="1141"/>
    </location>
</feature>
<dbReference type="AlphaFoldDB" id="A0A1Q2ZWD8"/>
<evidence type="ECO:0000313" key="8">
    <source>
        <dbReference type="Proteomes" id="UP000187013"/>
    </source>
</evidence>
<feature type="transmembrane region" description="Helical" evidence="2">
    <location>
        <begin position="1150"/>
        <end position="1177"/>
    </location>
</feature>
<feature type="domain" description="Rax2-like C-terminal" evidence="4">
    <location>
        <begin position="867"/>
        <end position="1106"/>
    </location>
</feature>
<reference evidence="7 8" key="1">
    <citation type="submission" date="2016-08" db="EMBL/GenBank/DDBJ databases">
        <title>Draft genome sequence of allopolyploid Zygosaccharomyces rouxii.</title>
        <authorList>
            <person name="Watanabe J."/>
            <person name="Uehara K."/>
            <person name="Mogi Y."/>
            <person name="Tsukioka Y."/>
        </authorList>
    </citation>
    <scope>NUCLEOTIDE SEQUENCE [LARGE SCALE GENOMIC DNA]</scope>
    <source>
        <strain evidence="7 8">NBRC 110957</strain>
    </source>
</reference>
<dbReference type="EMBL" id="BDGX01000009">
    <property type="protein sequence ID" value="GAV47777.1"/>
    <property type="molecule type" value="Genomic_DNA"/>
</dbReference>
<dbReference type="OMA" id="ININSWY"/>
<keyword evidence="2" id="KW-0472">Membrane</keyword>
<evidence type="ECO:0000259" key="4">
    <source>
        <dbReference type="Pfam" id="PF12768"/>
    </source>
</evidence>
<evidence type="ECO:0000313" key="7">
    <source>
        <dbReference type="EMBL" id="GAV47777.1"/>
    </source>
</evidence>
<evidence type="ECO:0000256" key="2">
    <source>
        <dbReference type="SAM" id="Phobius"/>
    </source>
</evidence>
<dbReference type="GO" id="GO:0007121">
    <property type="term" value="P:bipolar cellular bud site selection"/>
    <property type="evidence" value="ECO:0007669"/>
    <property type="project" value="EnsemblFungi"/>
</dbReference>
<accession>A0A1Q2ZWD8</accession>
<dbReference type="GO" id="GO:0005621">
    <property type="term" value="C:cellular bud scar"/>
    <property type="evidence" value="ECO:0007669"/>
    <property type="project" value="EnsemblFungi"/>
</dbReference>
<dbReference type="InterPro" id="IPR048266">
    <property type="entry name" value="Rax2-like_second"/>
</dbReference>
<dbReference type="GO" id="GO:0005935">
    <property type="term" value="C:cellular bud neck"/>
    <property type="evidence" value="ECO:0007669"/>
    <property type="project" value="EnsemblFungi"/>
</dbReference>
<dbReference type="InterPro" id="IPR048265">
    <property type="entry name" value="Rax2-like_third"/>
</dbReference>
<feature type="domain" description="Rax2-like third" evidence="6">
    <location>
        <begin position="426"/>
        <end position="575"/>
    </location>
</feature>
<name>A0A1Q2ZWD8_ZYGRO</name>
<dbReference type="eggNOG" id="ENOG502QQZD">
    <property type="taxonomic scope" value="Eukaryota"/>
</dbReference>
<evidence type="ECO:0008006" key="9">
    <source>
        <dbReference type="Google" id="ProtNLM"/>
    </source>
</evidence>
<dbReference type="PANTHER" id="PTHR31778:SF2">
    <property type="entry name" value="BUD SITE SELECTION PROTEIN RAX2"/>
    <property type="match status" value="1"/>
</dbReference>
<dbReference type="GO" id="GO:0007120">
    <property type="term" value="P:axial cellular bud site selection"/>
    <property type="evidence" value="ECO:0007669"/>
    <property type="project" value="EnsemblFungi"/>
</dbReference>
<feature type="signal peptide" evidence="3">
    <location>
        <begin position="1"/>
        <end position="18"/>
    </location>
</feature>
<keyword evidence="2" id="KW-1133">Transmembrane helix</keyword>
<feature type="chain" id="PRO_5010228386" description="Bud site selection protein RAX2" evidence="3">
    <location>
        <begin position="19"/>
        <end position="1209"/>
    </location>
</feature>
<feature type="domain" description="Rax2-like second" evidence="5">
    <location>
        <begin position="251"/>
        <end position="414"/>
    </location>
</feature>
<dbReference type="OrthoDB" id="2503993at2759"/>
<keyword evidence="2" id="KW-0812">Transmembrane</keyword>
<dbReference type="Proteomes" id="UP000187013">
    <property type="component" value="Unassembled WGS sequence"/>
</dbReference>
<dbReference type="GO" id="GO:0008104">
    <property type="term" value="P:intracellular protein localization"/>
    <property type="evidence" value="ECO:0007669"/>
    <property type="project" value="EnsemblFungi"/>
</dbReference>
<evidence type="ECO:0000256" key="3">
    <source>
        <dbReference type="SAM" id="SignalP"/>
    </source>
</evidence>
<organism evidence="7 8">
    <name type="scientific">Zygosaccharomyces rouxii</name>
    <dbReference type="NCBI Taxonomy" id="4956"/>
    <lineage>
        <taxon>Eukaryota</taxon>
        <taxon>Fungi</taxon>
        <taxon>Dikarya</taxon>
        <taxon>Ascomycota</taxon>
        <taxon>Saccharomycotina</taxon>
        <taxon>Saccharomycetes</taxon>
        <taxon>Saccharomycetales</taxon>
        <taxon>Saccharomycetaceae</taxon>
        <taxon>Zygosaccharomyces</taxon>
    </lineage>
</organism>
<evidence type="ECO:0000259" key="5">
    <source>
        <dbReference type="Pfam" id="PF20842"/>
    </source>
</evidence>
<comment type="caution">
    <text evidence="7">The sequence shown here is derived from an EMBL/GenBank/DDBJ whole genome shotgun (WGS) entry which is preliminary data.</text>
</comment>
<evidence type="ECO:0000256" key="1">
    <source>
        <dbReference type="SAM" id="MobiDB-lite"/>
    </source>
</evidence>
<dbReference type="Pfam" id="PF20843">
    <property type="entry name" value="Rax2_3"/>
    <property type="match status" value="1"/>
</dbReference>
<dbReference type="InterPro" id="IPR024982">
    <property type="entry name" value="Rax2-like_C"/>
</dbReference>
<dbReference type="Pfam" id="PF12768">
    <property type="entry name" value="Rax2"/>
    <property type="match status" value="1"/>
</dbReference>